<dbReference type="EMBL" id="PDUG01000011">
    <property type="protein sequence ID" value="PIC13755.1"/>
    <property type="molecule type" value="Genomic_DNA"/>
</dbReference>
<proteinExistence type="predicted"/>
<name>A0A2G5SF97_9PELO</name>
<keyword evidence="3" id="KW-1185">Reference proteome</keyword>
<gene>
    <name evidence="2" type="ORF">B9Z55_027610</name>
</gene>
<feature type="region of interest" description="Disordered" evidence="1">
    <location>
        <begin position="1"/>
        <end position="67"/>
    </location>
</feature>
<sequence length="67" mass="7556">MVQRKYVPVDPSKKKKPGRPPKRKFFGPPGYVRPTKKVQQDEETPSNGPAEVTSEKQSTEETTVAEK</sequence>
<protein>
    <submittedName>
        <fullName evidence="2">Uncharacterized protein</fullName>
    </submittedName>
</protein>
<feature type="compositionally biased region" description="Basic residues" evidence="1">
    <location>
        <begin position="13"/>
        <end position="25"/>
    </location>
</feature>
<comment type="caution">
    <text evidence="2">The sequence shown here is derived from an EMBL/GenBank/DDBJ whole genome shotgun (WGS) entry which is preliminary data.</text>
</comment>
<reference evidence="3" key="1">
    <citation type="submission" date="2017-10" db="EMBL/GenBank/DDBJ databases">
        <title>Rapid genome shrinkage in a self-fertile nematode reveals novel sperm competition proteins.</title>
        <authorList>
            <person name="Yin D."/>
            <person name="Schwarz E.M."/>
            <person name="Thomas C.G."/>
            <person name="Felde R.L."/>
            <person name="Korf I.F."/>
            <person name="Cutter A.D."/>
            <person name="Schartner C.M."/>
            <person name="Ralston E.J."/>
            <person name="Meyer B.J."/>
            <person name="Haag E.S."/>
        </authorList>
    </citation>
    <scope>NUCLEOTIDE SEQUENCE [LARGE SCALE GENOMIC DNA]</scope>
    <source>
        <strain evidence="3">JU1422</strain>
    </source>
</reference>
<accession>A0A2G5SF97</accession>
<dbReference type="OrthoDB" id="10482440at2759"/>
<organism evidence="2 3">
    <name type="scientific">Caenorhabditis nigoni</name>
    <dbReference type="NCBI Taxonomy" id="1611254"/>
    <lineage>
        <taxon>Eukaryota</taxon>
        <taxon>Metazoa</taxon>
        <taxon>Ecdysozoa</taxon>
        <taxon>Nematoda</taxon>
        <taxon>Chromadorea</taxon>
        <taxon>Rhabditida</taxon>
        <taxon>Rhabditina</taxon>
        <taxon>Rhabditomorpha</taxon>
        <taxon>Rhabditoidea</taxon>
        <taxon>Rhabditidae</taxon>
        <taxon>Peloderinae</taxon>
        <taxon>Caenorhabditis</taxon>
    </lineage>
</organism>
<dbReference type="AlphaFoldDB" id="A0A2G5SF97"/>
<feature type="compositionally biased region" description="Basic and acidic residues" evidence="1">
    <location>
        <begin position="53"/>
        <end position="67"/>
    </location>
</feature>
<evidence type="ECO:0000313" key="2">
    <source>
        <dbReference type="EMBL" id="PIC13755.1"/>
    </source>
</evidence>
<dbReference type="Proteomes" id="UP000230233">
    <property type="component" value="Unassembled WGS sequence"/>
</dbReference>
<evidence type="ECO:0000313" key="3">
    <source>
        <dbReference type="Proteomes" id="UP000230233"/>
    </source>
</evidence>
<evidence type="ECO:0000256" key="1">
    <source>
        <dbReference type="SAM" id="MobiDB-lite"/>
    </source>
</evidence>